<dbReference type="OrthoDB" id="5914937at2"/>
<comment type="caution">
    <text evidence="1">The sequence shown here is derived from an EMBL/GenBank/DDBJ whole genome shotgun (WGS) entry which is preliminary data.</text>
</comment>
<proteinExistence type="predicted"/>
<sequence>MSVEIKEIKYENYGKCLEISNGLIDVVVTINFGPRIVRFGFTGGSNILYNDLERKYTVQNEKIEERFGRDAAFLYYGGHRIWLSPEKMPDTYYPDNEPVVYGILPEGVTFTPPRQKQTDMQLSFEIIMSEGTTDIMVVHSAKNDSKEKRACALWAVTMLNGGGTEILPFNAEGENLISPNRTLSLWPNTDFHDNRLCFGHRFITVRHEKENEKPLKIGLNNFPGWACYANGDTTLVKRYVHSPSAPYPDYGCSSETYLCKDFIEMQTLSPLYSLEPGEGIRHVENLFLMKTPAIFDPLNEDSVQKFVQELNL</sequence>
<organism evidence="1 2">
    <name type="scientific">Caproiciproducens galactitolivorans</name>
    <dbReference type="NCBI Taxonomy" id="642589"/>
    <lineage>
        <taxon>Bacteria</taxon>
        <taxon>Bacillati</taxon>
        <taxon>Bacillota</taxon>
        <taxon>Clostridia</taxon>
        <taxon>Eubacteriales</taxon>
        <taxon>Acutalibacteraceae</taxon>
        <taxon>Caproiciproducens</taxon>
    </lineage>
</organism>
<protein>
    <recommendedName>
        <fullName evidence="3">Aldose 1-epimerase</fullName>
    </recommendedName>
</protein>
<dbReference type="EMBL" id="SRMQ01000001">
    <property type="protein sequence ID" value="TGJ77976.1"/>
    <property type="molecule type" value="Genomic_DNA"/>
</dbReference>
<gene>
    <name evidence="1" type="ORF">CAGA_03860</name>
</gene>
<keyword evidence="2" id="KW-1185">Reference proteome</keyword>
<evidence type="ECO:0000313" key="1">
    <source>
        <dbReference type="EMBL" id="TGJ77976.1"/>
    </source>
</evidence>
<name>A0A4Z0YJZ1_9FIRM</name>
<accession>A0A4Z0YJZ1</accession>
<dbReference type="AlphaFoldDB" id="A0A4Z0YJZ1"/>
<evidence type="ECO:0008006" key="3">
    <source>
        <dbReference type="Google" id="ProtNLM"/>
    </source>
</evidence>
<dbReference type="RefSeq" id="WP_135657125.1">
    <property type="nucleotide sequence ID" value="NZ_SRMQ01000001.1"/>
</dbReference>
<reference evidence="1 2" key="1">
    <citation type="submission" date="2019-04" db="EMBL/GenBank/DDBJ databases">
        <authorList>
            <person name="Poehlein A."/>
            <person name="Bengelsdorf F.R."/>
            <person name="Duerre P."/>
            <person name="Daniel R."/>
        </authorList>
    </citation>
    <scope>NUCLEOTIDE SEQUENCE [LARGE SCALE GENOMIC DNA]</scope>
    <source>
        <strain evidence="1 2">BS-1</strain>
    </source>
</reference>
<dbReference type="Proteomes" id="UP000297714">
    <property type="component" value="Unassembled WGS sequence"/>
</dbReference>
<evidence type="ECO:0000313" key="2">
    <source>
        <dbReference type="Proteomes" id="UP000297714"/>
    </source>
</evidence>